<evidence type="ECO:0000313" key="2">
    <source>
        <dbReference type="Proteomes" id="UP000007015"/>
    </source>
</evidence>
<accession>B8AGF6</accession>
<proteinExistence type="predicted"/>
<dbReference type="HOGENOM" id="CLU_2546629_0_0_1"/>
<dbReference type="Gramene" id="BGIOSGA008796-TA">
    <property type="protein sequence ID" value="BGIOSGA008796-PA"/>
    <property type="gene ID" value="BGIOSGA008796"/>
</dbReference>
<organism evidence="1 2">
    <name type="scientific">Oryza sativa subsp. indica</name>
    <name type="common">Rice</name>
    <dbReference type="NCBI Taxonomy" id="39946"/>
    <lineage>
        <taxon>Eukaryota</taxon>
        <taxon>Viridiplantae</taxon>
        <taxon>Streptophyta</taxon>
        <taxon>Embryophyta</taxon>
        <taxon>Tracheophyta</taxon>
        <taxon>Spermatophyta</taxon>
        <taxon>Magnoliopsida</taxon>
        <taxon>Liliopsida</taxon>
        <taxon>Poales</taxon>
        <taxon>Poaceae</taxon>
        <taxon>BOP clade</taxon>
        <taxon>Oryzoideae</taxon>
        <taxon>Oryzeae</taxon>
        <taxon>Oryzinae</taxon>
        <taxon>Oryza</taxon>
        <taxon>Oryza sativa</taxon>
    </lineage>
</organism>
<dbReference type="AlphaFoldDB" id="B8AGF6"/>
<gene>
    <name evidence="1" type="ORF">OsI_08444</name>
</gene>
<name>B8AGF6_ORYSI</name>
<sequence>MPAPPAGICVRLRVMVGNGTETESVTMVNGVEVESIAMVRNGRSPPQQALTAGLRASQSLRRPLAAARREEGAESCVPIHSSV</sequence>
<reference evidence="1 2" key="1">
    <citation type="journal article" date="2005" name="PLoS Biol.">
        <title>The genomes of Oryza sativa: a history of duplications.</title>
        <authorList>
            <person name="Yu J."/>
            <person name="Wang J."/>
            <person name="Lin W."/>
            <person name="Li S."/>
            <person name="Li H."/>
            <person name="Zhou J."/>
            <person name="Ni P."/>
            <person name="Dong W."/>
            <person name="Hu S."/>
            <person name="Zeng C."/>
            <person name="Zhang J."/>
            <person name="Zhang Y."/>
            <person name="Li R."/>
            <person name="Xu Z."/>
            <person name="Li S."/>
            <person name="Li X."/>
            <person name="Zheng H."/>
            <person name="Cong L."/>
            <person name="Lin L."/>
            <person name="Yin J."/>
            <person name="Geng J."/>
            <person name="Li G."/>
            <person name="Shi J."/>
            <person name="Liu J."/>
            <person name="Lv H."/>
            <person name="Li J."/>
            <person name="Wang J."/>
            <person name="Deng Y."/>
            <person name="Ran L."/>
            <person name="Shi X."/>
            <person name="Wang X."/>
            <person name="Wu Q."/>
            <person name="Li C."/>
            <person name="Ren X."/>
            <person name="Wang J."/>
            <person name="Wang X."/>
            <person name="Li D."/>
            <person name="Liu D."/>
            <person name="Zhang X."/>
            <person name="Ji Z."/>
            <person name="Zhao W."/>
            <person name="Sun Y."/>
            <person name="Zhang Z."/>
            <person name="Bao J."/>
            <person name="Han Y."/>
            <person name="Dong L."/>
            <person name="Ji J."/>
            <person name="Chen P."/>
            <person name="Wu S."/>
            <person name="Liu J."/>
            <person name="Xiao Y."/>
            <person name="Bu D."/>
            <person name="Tan J."/>
            <person name="Yang L."/>
            <person name="Ye C."/>
            <person name="Zhang J."/>
            <person name="Xu J."/>
            <person name="Zhou Y."/>
            <person name="Yu Y."/>
            <person name="Zhang B."/>
            <person name="Zhuang S."/>
            <person name="Wei H."/>
            <person name="Liu B."/>
            <person name="Lei M."/>
            <person name="Yu H."/>
            <person name="Li Y."/>
            <person name="Xu H."/>
            <person name="Wei S."/>
            <person name="He X."/>
            <person name="Fang L."/>
            <person name="Zhang Z."/>
            <person name="Zhang Y."/>
            <person name="Huang X."/>
            <person name="Su Z."/>
            <person name="Tong W."/>
            <person name="Li J."/>
            <person name="Tong Z."/>
            <person name="Li S."/>
            <person name="Ye J."/>
            <person name="Wang L."/>
            <person name="Fang L."/>
            <person name="Lei T."/>
            <person name="Chen C."/>
            <person name="Chen H."/>
            <person name="Xu Z."/>
            <person name="Li H."/>
            <person name="Huang H."/>
            <person name="Zhang F."/>
            <person name="Xu H."/>
            <person name="Li N."/>
            <person name="Zhao C."/>
            <person name="Li S."/>
            <person name="Dong L."/>
            <person name="Huang Y."/>
            <person name="Li L."/>
            <person name="Xi Y."/>
            <person name="Qi Q."/>
            <person name="Li W."/>
            <person name="Zhang B."/>
            <person name="Hu W."/>
            <person name="Zhang Y."/>
            <person name="Tian X."/>
            <person name="Jiao Y."/>
            <person name="Liang X."/>
            <person name="Jin J."/>
            <person name="Gao L."/>
            <person name="Zheng W."/>
            <person name="Hao B."/>
            <person name="Liu S."/>
            <person name="Wang W."/>
            <person name="Yuan L."/>
            <person name="Cao M."/>
            <person name="McDermott J."/>
            <person name="Samudrala R."/>
            <person name="Wang J."/>
            <person name="Wong G.K."/>
            <person name="Yang H."/>
        </authorList>
    </citation>
    <scope>NUCLEOTIDE SEQUENCE [LARGE SCALE GENOMIC DNA]</scope>
    <source>
        <strain evidence="2">cv. 93-11</strain>
    </source>
</reference>
<keyword evidence="2" id="KW-1185">Reference proteome</keyword>
<dbReference type="Proteomes" id="UP000007015">
    <property type="component" value="Chromosome 2"/>
</dbReference>
<dbReference type="EMBL" id="CM000127">
    <property type="protein sequence ID" value="EEC73769.1"/>
    <property type="molecule type" value="Genomic_DNA"/>
</dbReference>
<evidence type="ECO:0000313" key="1">
    <source>
        <dbReference type="EMBL" id="EEC73769.1"/>
    </source>
</evidence>
<protein>
    <submittedName>
        <fullName evidence="1">Uncharacterized protein</fullName>
    </submittedName>
</protein>